<dbReference type="InterPro" id="IPR043360">
    <property type="entry name" value="PP2B"/>
</dbReference>
<dbReference type="PANTHER" id="PTHR45673">
    <property type="entry name" value="SERINE/THREONINE-PROTEIN PHOSPHATASE 2B CATALYTIC SUBUNIT 1-RELATED"/>
    <property type="match status" value="1"/>
</dbReference>
<dbReference type="PaxDb" id="8022-A0A060XQ72"/>
<evidence type="ECO:0000313" key="3">
    <source>
        <dbReference type="Proteomes" id="UP000193380"/>
    </source>
</evidence>
<protein>
    <submittedName>
        <fullName evidence="2">Uncharacterized protein</fullName>
    </submittedName>
</protein>
<dbReference type="AlphaFoldDB" id="A0A060XQ72"/>
<dbReference type="Proteomes" id="UP000193380">
    <property type="component" value="Unassembled WGS sequence"/>
</dbReference>
<evidence type="ECO:0000256" key="1">
    <source>
        <dbReference type="SAM" id="MobiDB-lite"/>
    </source>
</evidence>
<organism evidence="2 3">
    <name type="scientific">Oncorhynchus mykiss</name>
    <name type="common">Rainbow trout</name>
    <name type="synonym">Salmo gairdneri</name>
    <dbReference type="NCBI Taxonomy" id="8022"/>
    <lineage>
        <taxon>Eukaryota</taxon>
        <taxon>Metazoa</taxon>
        <taxon>Chordata</taxon>
        <taxon>Craniata</taxon>
        <taxon>Vertebrata</taxon>
        <taxon>Euteleostomi</taxon>
        <taxon>Actinopterygii</taxon>
        <taxon>Neopterygii</taxon>
        <taxon>Teleostei</taxon>
        <taxon>Protacanthopterygii</taxon>
        <taxon>Salmoniformes</taxon>
        <taxon>Salmonidae</taxon>
        <taxon>Salmoninae</taxon>
        <taxon>Oncorhynchus</taxon>
    </lineage>
</organism>
<gene>
    <name evidence="2" type="ORF">GSONMT00002451001</name>
</gene>
<accession>A0A060XQ72</accession>
<dbReference type="GO" id="GO:0033192">
    <property type="term" value="F:calmodulin-dependent protein phosphatase activity"/>
    <property type="evidence" value="ECO:0007669"/>
    <property type="project" value="InterPro"/>
</dbReference>
<proteinExistence type="predicted"/>
<dbReference type="SUPFAM" id="SSF56300">
    <property type="entry name" value="Metallo-dependent phosphatases"/>
    <property type="match status" value="1"/>
</dbReference>
<dbReference type="InterPro" id="IPR029052">
    <property type="entry name" value="Metallo-depent_PP-like"/>
</dbReference>
<reference evidence="2" key="2">
    <citation type="submission" date="2014-03" db="EMBL/GenBank/DDBJ databases">
        <authorList>
            <person name="Genoscope - CEA"/>
        </authorList>
    </citation>
    <scope>NUCLEOTIDE SEQUENCE</scope>
</reference>
<evidence type="ECO:0000313" key="2">
    <source>
        <dbReference type="EMBL" id="CDQ81788.1"/>
    </source>
</evidence>
<name>A0A060XQ72_ONCMY</name>
<dbReference type="STRING" id="8022.A0A060XQ72"/>
<reference evidence="2" key="1">
    <citation type="journal article" date="2014" name="Nat. Commun.">
        <title>The rainbow trout genome provides novel insights into evolution after whole-genome duplication in vertebrates.</title>
        <authorList>
            <person name="Berthelot C."/>
            <person name="Brunet F."/>
            <person name="Chalopin D."/>
            <person name="Juanchich A."/>
            <person name="Bernard M."/>
            <person name="Noel B."/>
            <person name="Bento P."/>
            <person name="Da Silva C."/>
            <person name="Labadie K."/>
            <person name="Alberti A."/>
            <person name="Aury J.M."/>
            <person name="Louis A."/>
            <person name="Dehais P."/>
            <person name="Bardou P."/>
            <person name="Montfort J."/>
            <person name="Klopp C."/>
            <person name="Cabau C."/>
            <person name="Gaspin C."/>
            <person name="Thorgaard G.H."/>
            <person name="Boussaha M."/>
            <person name="Quillet E."/>
            <person name="Guyomard R."/>
            <person name="Galiana D."/>
            <person name="Bobe J."/>
            <person name="Volff J.N."/>
            <person name="Genet C."/>
            <person name="Wincker P."/>
            <person name="Jaillon O."/>
            <person name="Roest Crollius H."/>
            <person name="Guiguen Y."/>
        </authorList>
    </citation>
    <scope>NUCLEOTIDE SEQUENCE [LARGE SCALE GENOMIC DNA]</scope>
</reference>
<feature type="region of interest" description="Disordered" evidence="1">
    <location>
        <begin position="101"/>
        <end position="122"/>
    </location>
</feature>
<dbReference type="EMBL" id="FR905835">
    <property type="protein sequence ID" value="CDQ81788.1"/>
    <property type="molecule type" value="Genomic_DNA"/>
</dbReference>
<sequence>MTCKEYQWITSMWPIDSLLRSENECSLFLANAAAARKEVIRNKIRAIGKMATMFKVLREESENVLTLKGLTPTGMLPSGVLSGGKQTLQSATTEAIEAIDTDTEDGEGKAASPTPPLSAGHALGRLPIGDNSSSYSACIEHLRGTVGLEWVARNFAVP</sequence>
<dbReference type="GO" id="GO:0097720">
    <property type="term" value="P:calcineurin-mediated signaling"/>
    <property type="evidence" value="ECO:0007669"/>
    <property type="project" value="InterPro"/>
</dbReference>